<evidence type="ECO:0000313" key="9">
    <source>
        <dbReference type="Proteomes" id="UP000074310"/>
    </source>
</evidence>
<gene>
    <name evidence="8" type="ORF">NS334_12515</name>
</gene>
<dbReference type="GO" id="GO:0009279">
    <property type="term" value="C:cell outer membrane"/>
    <property type="evidence" value="ECO:0007669"/>
    <property type="project" value="UniProtKB-SubCell"/>
</dbReference>
<comment type="caution">
    <text evidence="8">The sequence shown here is derived from an EMBL/GenBank/DDBJ whole genome shotgun (WGS) entry which is preliminary data.</text>
</comment>
<comment type="similarity">
    <text evidence="4">Belongs to the TonB-dependent receptor family.</text>
</comment>
<protein>
    <recommendedName>
        <fullName evidence="10">TonB-dependent receptor</fullName>
    </recommendedName>
</protein>
<evidence type="ECO:0008006" key="10">
    <source>
        <dbReference type="Google" id="ProtNLM"/>
    </source>
</evidence>
<evidence type="ECO:0000256" key="5">
    <source>
        <dbReference type="SAM" id="MobiDB-lite"/>
    </source>
</evidence>
<dbReference type="Pfam" id="PF07715">
    <property type="entry name" value="Plug"/>
    <property type="match status" value="1"/>
</dbReference>
<keyword evidence="4" id="KW-0798">TonB box</keyword>
<proteinExistence type="inferred from homology"/>
<accession>A0A147HZK5</accession>
<dbReference type="InterPro" id="IPR037066">
    <property type="entry name" value="Plug_dom_sf"/>
</dbReference>
<evidence type="ECO:0000259" key="6">
    <source>
        <dbReference type="Pfam" id="PF00593"/>
    </source>
</evidence>
<dbReference type="EMBL" id="LDTB01000053">
    <property type="protein sequence ID" value="KTT70458.1"/>
    <property type="molecule type" value="Genomic_DNA"/>
</dbReference>
<feature type="domain" description="TonB-dependent receptor plug" evidence="7">
    <location>
        <begin position="49"/>
        <end position="141"/>
    </location>
</feature>
<dbReference type="InterPro" id="IPR012910">
    <property type="entry name" value="Plug_dom"/>
</dbReference>
<dbReference type="InterPro" id="IPR000531">
    <property type="entry name" value="Beta-barrel_TonB"/>
</dbReference>
<evidence type="ECO:0000256" key="3">
    <source>
        <dbReference type="ARBA" id="ARBA00023237"/>
    </source>
</evidence>
<comment type="subcellular location">
    <subcellularLocation>
        <location evidence="1 4">Cell outer membrane</location>
    </subcellularLocation>
</comment>
<dbReference type="Gene3D" id="2.170.130.10">
    <property type="entry name" value="TonB-dependent receptor, plug domain"/>
    <property type="match status" value="1"/>
</dbReference>
<sequence length="914" mass="99878">MDPAAEAAAEGPGAPSGRPPEASGSGSSEDIIVTGLLRRSLASAAQIKRNSDAILDAVVAQDIGKLPDDSAAETLARIPGVQVDRNADQVTQVIVRGLPNVATTYNGREFFTAELRRAQLQDLPAQALAGLEVYKSGTADLIEPGLAGLVNVRTRRPLDFKGIVVGGGLRGAYNDQSKLFDPSGNILLSNRWDTGIGEMGALINLTYSRQRFYNATRFNNTFVTDSSPTSTISPNPGKGIRYPYSVGLYNPGGKRWLPSGNVALQWKPNSDLEFYAEGYFQGYRANNFLDLWENDLRAENPALSNVVLVDGTNYVKSMTKNGGVRQQAFRSTHEAYTDSYQVATGAVWHTGRATLSTDFAYTSSIFKFFEHSLDSALASPQTIDVDFMSSGGASFSLPNFKITDPSQYIWRGYFESRLYAAGTGYQWRGDLDLDTDPLPLLRSLKVGYRVTTRKAERYSGSRYANTEALKVPLSDLSIGELSLITNGFRGNAQGFTQYLSYPFAAIDGNQSKLRQLSREGLRRRLALDPNNAELAADLAAWTSEDVQVVPAARFLAEEKTYAAYISGKFGFDVGSMQVDGTAGVRAIITNGQYSGTSRTTVNGVTTATPQTLRQDYVDVLPSMNMRVKFTDALQLRLGYTHTRTQPEFGDLNPAVTITQATGATTVMGPAGPVRATGGGGNPDLKPLTSKNYDASLEWYFSKSGSVSAAIFYRDLFGFINNYARFVQDPTFGYIRLNRPENSGEGRISGAEVGFQSFLGFLPGFLKGFGVQGNATYLNAKTRNPTFDAAGNSFTYGPFRELAGISRIAYNASVFYEKDGIVTRLSYNKRSSYISGYGVDVNNKEFANRIAAISRLDFSFGYDITKNITISADATNLLAKPFSNYFADSNGFRYTQDVRYEGRYFGLGFRFRFGE</sequence>
<name>A0A147HZK5_9SPHN</name>
<dbReference type="PANTHER" id="PTHR40980:SF3">
    <property type="entry name" value="TONB-DEPENDENT RECEPTOR-LIKE BETA-BARREL DOMAIN-CONTAINING PROTEIN"/>
    <property type="match status" value="1"/>
</dbReference>
<dbReference type="PATRIC" id="fig|869719.3.peg.2488"/>
<reference evidence="8 9" key="1">
    <citation type="journal article" date="2016" name="Front. Microbiol.">
        <title>Genomic Resource of Rice Seed Associated Bacteria.</title>
        <authorList>
            <person name="Midha S."/>
            <person name="Bansal K."/>
            <person name="Sharma S."/>
            <person name="Kumar N."/>
            <person name="Patil P.P."/>
            <person name="Chaudhry V."/>
            <person name="Patil P.B."/>
        </authorList>
    </citation>
    <scope>NUCLEOTIDE SEQUENCE [LARGE SCALE GENOMIC DNA]</scope>
    <source>
        <strain evidence="8 9">NS334</strain>
    </source>
</reference>
<dbReference type="InterPro" id="IPR036942">
    <property type="entry name" value="Beta-barrel_TonB_sf"/>
</dbReference>
<feature type="region of interest" description="Disordered" evidence="5">
    <location>
        <begin position="1"/>
        <end position="28"/>
    </location>
</feature>
<dbReference type="NCBIfam" id="TIGR01782">
    <property type="entry name" value="TonB-Xanth-Caul"/>
    <property type="match status" value="1"/>
</dbReference>
<organism evidence="8 9">
    <name type="scientific">Sphingomonas endophytica</name>
    <dbReference type="NCBI Taxonomy" id="869719"/>
    <lineage>
        <taxon>Bacteria</taxon>
        <taxon>Pseudomonadati</taxon>
        <taxon>Pseudomonadota</taxon>
        <taxon>Alphaproteobacteria</taxon>
        <taxon>Sphingomonadales</taxon>
        <taxon>Sphingomonadaceae</taxon>
        <taxon>Sphingomonas</taxon>
    </lineage>
</organism>
<keyword evidence="9" id="KW-1185">Reference proteome</keyword>
<evidence type="ECO:0000256" key="1">
    <source>
        <dbReference type="ARBA" id="ARBA00004442"/>
    </source>
</evidence>
<dbReference type="SUPFAM" id="SSF56935">
    <property type="entry name" value="Porins"/>
    <property type="match status" value="1"/>
</dbReference>
<evidence type="ECO:0000256" key="2">
    <source>
        <dbReference type="ARBA" id="ARBA00023136"/>
    </source>
</evidence>
<dbReference type="Proteomes" id="UP000074310">
    <property type="component" value="Unassembled WGS sequence"/>
</dbReference>
<feature type="domain" description="TonB-dependent receptor-like beta-barrel" evidence="6">
    <location>
        <begin position="395"/>
        <end position="876"/>
    </location>
</feature>
<evidence type="ECO:0000259" key="7">
    <source>
        <dbReference type="Pfam" id="PF07715"/>
    </source>
</evidence>
<keyword evidence="2 4" id="KW-0472">Membrane</keyword>
<dbReference type="AlphaFoldDB" id="A0A147HZK5"/>
<dbReference type="PANTHER" id="PTHR40980">
    <property type="entry name" value="PLUG DOMAIN-CONTAINING PROTEIN"/>
    <property type="match status" value="1"/>
</dbReference>
<dbReference type="InterPro" id="IPR010104">
    <property type="entry name" value="TonB_rcpt_bac"/>
</dbReference>
<keyword evidence="3" id="KW-0998">Cell outer membrane</keyword>
<evidence type="ECO:0000313" key="8">
    <source>
        <dbReference type="EMBL" id="KTT70458.1"/>
    </source>
</evidence>
<dbReference type="Gene3D" id="2.40.170.20">
    <property type="entry name" value="TonB-dependent receptor, beta-barrel domain"/>
    <property type="match status" value="1"/>
</dbReference>
<evidence type="ECO:0000256" key="4">
    <source>
        <dbReference type="RuleBase" id="RU003357"/>
    </source>
</evidence>
<dbReference type="Pfam" id="PF00593">
    <property type="entry name" value="TonB_dep_Rec_b-barrel"/>
    <property type="match status" value="1"/>
</dbReference>